<dbReference type="Proteomes" id="UP000826271">
    <property type="component" value="Unassembled WGS sequence"/>
</dbReference>
<evidence type="ECO:0000313" key="3">
    <source>
        <dbReference type="Proteomes" id="UP000826271"/>
    </source>
</evidence>
<reference evidence="2" key="1">
    <citation type="submission" date="2019-10" db="EMBL/GenBank/DDBJ databases">
        <authorList>
            <person name="Zhang R."/>
            <person name="Pan Y."/>
            <person name="Wang J."/>
            <person name="Ma R."/>
            <person name="Yu S."/>
        </authorList>
    </citation>
    <scope>NUCLEOTIDE SEQUENCE</scope>
    <source>
        <strain evidence="2">LA-IB0</strain>
        <tissue evidence="2">Leaf</tissue>
    </source>
</reference>
<comment type="caution">
    <text evidence="2">The sequence shown here is derived from an EMBL/GenBank/DDBJ whole genome shotgun (WGS) entry which is preliminary data.</text>
</comment>
<evidence type="ECO:0000256" key="1">
    <source>
        <dbReference type="SAM" id="MobiDB-lite"/>
    </source>
</evidence>
<proteinExistence type="predicted"/>
<evidence type="ECO:0000313" key="2">
    <source>
        <dbReference type="EMBL" id="KAG8386997.1"/>
    </source>
</evidence>
<name>A0AAV6Y206_9LAMI</name>
<organism evidence="2 3">
    <name type="scientific">Buddleja alternifolia</name>
    <dbReference type="NCBI Taxonomy" id="168488"/>
    <lineage>
        <taxon>Eukaryota</taxon>
        <taxon>Viridiplantae</taxon>
        <taxon>Streptophyta</taxon>
        <taxon>Embryophyta</taxon>
        <taxon>Tracheophyta</taxon>
        <taxon>Spermatophyta</taxon>
        <taxon>Magnoliopsida</taxon>
        <taxon>eudicotyledons</taxon>
        <taxon>Gunneridae</taxon>
        <taxon>Pentapetalae</taxon>
        <taxon>asterids</taxon>
        <taxon>lamiids</taxon>
        <taxon>Lamiales</taxon>
        <taxon>Scrophulariaceae</taxon>
        <taxon>Buddlejeae</taxon>
        <taxon>Buddleja</taxon>
    </lineage>
</organism>
<dbReference type="AlphaFoldDB" id="A0AAV6Y206"/>
<feature type="region of interest" description="Disordered" evidence="1">
    <location>
        <begin position="46"/>
        <end position="65"/>
    </location>
</feature>
<dbReference type="EMBL" id="WHWC01000003">
    <property type="protein sequence ID" value="KAG8386997.1"/>
    <property type="molecule type" value="Genomic_DNA"/>
</dbReference>
<sequence length="101" mass="11705">MAEALRSVEMRREIDALKDQFSSNLEHNQKMFEDIHNMIVVMVMQQHQSHSPRSMEHEGTSAGRGNWGQGYQAEQFFEMDDTLLEAWVRLAAVHFKGKALQ</sequence>
<accession>A0AAV6Y206</accession>
<keyword evidence="3" id="KW-1185">Reference proteome</keyword>
<protein>
    <submittedName>
        <fullName evidence="2">Uncharacterized protein</fullName>
    </submittedName>
</protein>
<gene>
    <name evidence="2" type="ORF">BUALT_Bualt03G0206700</name>
</gene>